<evidence type="ECO:0000259" key="11">
    <source>
        <dbReference type="PROSITE" id="PS50994"/>
    </source>
</evidence>
<evidence type="ECO:0000256" key="9">
    <source>
        <dbReference type="ARBA" id="ARBA00023172"/>
    </source>
</evidence>
<dbReference type="Pfam" id="PF25003">
    <property type="entry name" value="DUF7781"/>
    <property type="match status" value="1"/>
</dbReference>
<feature type="region of interest" description="Disordered" evidence="10">
    <location>
        <begin position="42"/>
        <end position="64"/>
    </location>
</feature>
<keyword evidence="4" id="KW-0378">Hydrolase</keyword>
<keyword evidence="5" id="KW-0460">Magnesium</keyword>
<dbReference type="EMBL" id="LHPF02000042">
    <property type="protein sequence ID" value="PSC68129.1"/>
    <property type="molecule type" value="Genomic_DNA"/>
</dbReference>
<evidence type="ECO:0000256" key="3">
    <source>
        <dbReference type="ARBA" id="ARBA00022759"/>
    </source>
</evidence>
<evidence type="ECO:0000256" key="2">
    <source>
        <dbReference type="ARBA" id="ARBA00022723"/>
    </source>
</evidence>
<evidence type="ECO:0000256" key="6">
    <source>
        <dbReference type="ARBA" id="ARBA00022908"/>
    </source>
</evidence>
<evidence type="ECO:0000256" key="8">
    <source>
        <dbReference type="ARBA" id="ARBA00022932"/>
    </source>
</evidence>
<keyword evidence="9" id="KW-0233">DNA recombination</keyword>
<dbReference type="STRING" id="554055.A0A2P6V203"/>
<keyword evidence="2" id="KW-0479">Metal-binding</keyword>
<name>A0A2P6V203_9CHLO</name>
<dbReference type="InterPro" id="IPR039537">
    <property type="entry name" value="Retrotran_Ty1/copia-like"/>
</dbReference>
<feature type="domain" description="Integrase catalytic" evidence="11">
    <location>
        <begin position="202"/>
        <end position="368"/>
    </location>
</feature>
<organism evidence="12 13">
    <name type="scientific">Micractinium conductrix</name>
    <dbReference type="NCBI Taxonomy" id="554055"/>
    <lineage>
        <taxon>Eukaryota</taxon>
        <taxon>Viridiplantae</taxon>
        <taxon>Chlorophyta</taxon>
        <taxon>core chlorophytes</taxon>
        <taxon>Trebouxiophyceae</taxon>
        <taxon>Chlorellales</taxon>
        <taxon>Chlorellaceae</taxon>
        <taxon>Chlorella clade</taxon>
        <taxon>Micractinium</taxon>
    </lineage>
</organism>
<dbReference type="GO" id="GO:0046872">
    <property type="term" value="F:metal ion binding"/>
    <property type="evidence" value="ECO:0007669"/>
    <property type="project" value="UniProtKB-KW"/>
</dbReference>
<dbReference type="Gene3D" id="3.30.420.10">
    <property type="entry name" value="Ribonuclease H-like superfamily/Ribonuclease H"/>
    <property type="match status" value="1"/>
</dbReference>
<dbReference type="Pfam" id="PF00665">
    <property type="entry name" value="rve"/>
    <property type="match status" value="1"/>
</dbReference>
<dbReference type="GO" id="GO:0003964">
    <property type="term" value="F:RNA-directed DNA polymerase activity"/>
    <property type="evidence" value="ECO:0007669"/>
    <property type="project" value="UniProtKB-KW"/>
</dbReference>
<dbReference type="GO" id="GO:0006310">
    <property type="term" value="P:DNA recombination"/>
    <property type="evidence" value="ECO:0007669"/>
    <property type="project" value="UniProtKB-KW"/>
</dbReference>
<keyword evidence="6" id="KW-0229">DNA integration</keyword>
<dbReference type="SUPFAM" id="SSF53098">
    <property type="entry name" value="Ribonuclease H-like"/>
    <property type="match status" value="1"/>
</dbReference>
<dbReference type="GO" id="GO:0015074">
    <property type="term" value="P:DNA integration"/>
    <property type="evidence" value="ECO:0007669"/>
    <property type="project" value="UniProtKB-KW"/>
</dbReference>
<dbReference type="GO" id="GO:0003676">
    <property type="term" value="F:nucleic acid binding"/>
    <property type="evidence" value="ECO:0007669"/>
    <property type="project" value="InterPro"/>
</dbReference>
<keyword evidence="3" id="KW-0255">Endonuclease</keyword>
<gene>
    <name evidence="12" type="ORF">C2E20_8298</name>
</gene>
<accession>A0A2P6V203</accession>
<dbReference type="GO" id="GO:0003887">
    <property type="term" value="F:DNA-directed DNA polymerase activity"/>
    <property type="evidence" value="ECO:0007669"/>
    <property type="project" value="UniProtKB-KW"/>
</dbReference>
<reference evidence="12 13" key="1">
    <citation type="journal article" date="2018" name="Plant J.">
        <title>Genome sequences of Chlorella sorokiniana UTEX 1602 and Micractinium conductrix SAG 241.80: implications to maltose excretion by a green alga.</title>
        <authorList>
            <person name="Arriola M.B."/>
            <person name="Velmurugan N."/>
            <person name="Zhang Y."/>
            <person name="Plunkett M.H."/>
            <person name="Hondzo H."/>
            <person name="Barney B.M."/>
        </authorList>
    </citation>
    <scope>NUCLEOTIDE SEQUENCE [LARGE SCALE GENOMIC DNA]</scope>
    <source>
        <strain evidence="12 13">SAG 241.80</strain>
    </source>
</reference>
<dbReference type="AlphaFoldDB" id="A0A2P6V203"/>
<evidence type="ECO:0000256" key="4">
    <source>
        <dbReference type="ARBA" id="ARBA00022801"/>
    </source>
</evidence>
<dbReference type="Proteomes" id="UP000239649">
    <property type="component" value="Unassembled WGS sequence"/>
</dbReference>
<keyword evidence="1" id="KW-0540">Nuclease</keyword>
<dbReference type="InterPro" id="IPR001584">
    <property type="entry name" value="Integrase_cat-core"/>
</dbReference>
<keyword evidence="7" id="KW-0695">RNA-directed DNA polymerase</keyword>
<dbReference type="InterPro" id="IPR012337">
    <property type="entry name" value="RNaseH-like_sf"/>
</dbReference>
<evidence type="ECO:0000313" key="13">
    <source>
        <dbReference type="Proteomes" id="UP000239649"/>
    </source>
</evidence>
<dbReference type="InterPro" id="IPR056683">
    <property type="entry name" value="DUF7781"/>
</dbReference>
<dbReference type="PROSITE" id="PS50994">
    <property type="entry name" value="INTEGRASE"/>
    <property type="match status" value="1"/>
</dbReference>
<keyword evidence="8" id="KW-0239">DNA-directed DNA polymerase</keyword>
<dbReference type="GO" id="GO:0016787">
    <property type="term" value="F:hydrolase activity"/>
    <property type="evidence" value="ECO:0007669"/>
    <property type="project" value="UniProtKB-KW"/>
</dbReference>
<dbReference type="PANTHER" id="PTHR42648:SF11">
    <property type="entry name" value="TRANSPOSON TY4-P GAG-POL POLYPROTEIN"/>
    <property type="match status" value="1"/>
</dbReference>
<evidence type="ECO:0000256" key="7">
    <source>
        <dbReference type="ARBA" id="ARBA00022918"/>
    </source>
</evidence>
<evidence type="ECO:0000256" key="1">
    <source>
        <dbReference type="ARBA" id="ARBA00022722"/>
    </source>
</evidence>
<keyword evidence="8" id="KW-0808">Transferase</keyword>
<protein>
    <submittedName>
        <fullName evidence="12">KRAB-A domain-containing 2-like</fullName>
    </submittedName>
</protein>
<comment type="caution">
    <text evidence="12">The sequence shown here is derived from an EMBL/GenBank/DDBJ whole genome shotgun (WGS) entry which is preliminary data.</text>
</comment>
<evidence type="ECO:0000313" key="12">
    <source>
        <dbReference type="EMBL" id="PSC68129.1"/>
    </source>
</evidence>
<dbReference type="InterPro" id="IPR036397">
    <property type="entry name" value="RNaseH_sf"/>
</dbReference>
<evidence type="ECO:0000256" key="5">
    <source>
        <dbReference type="ARBA" id="ARBA00022842"/>
    </source>
</evidence>
<keyword evidence="8" id="KW-0548">Nucleotidyltransferase</keyword>
<dbReference type="PANTHER" id="PTHR42648">
    <property type="entry name" value="TRANSPOSASE, PUTATIVE-RELATED"/>
    <property type="match status" value="1"/>
</dbReference>
<feature type="region of interest" description="Disordered" evidence="10">
    <location>
        <begin position="391"/>
        <end position="433"/>
    </location>
</feature>
<dbReference type="OrthoDB" id="513814at2759"/>
<evidence type="ECO:0000256" key="10">
    <source>
        <dbReference type="SAM" id="MobiDB-lite"/>
    </source>
</evidence>
<keyword evidence="13" id="KW-1185">Reference proteome</keyword>
<proteinExistence type="predicted"/>
<sequence>MAAAAAVKQQLEDNWSNSRQHNVFPLAQIDYIMRRKRAQQGLTVTQAPAASGRRRRGAGGDQEDAELVLPRWDVEPKELSNRLLRQFHLEKTIDGKEVLLRSVSRNDELGIAVSRKVLVVAAEEVPAFFAKHHGIQGQGWNSPARLFHHLHHAVPTQLMPAPGGQPRLVHGAEGFTVETAKAWCTECPVRADMAAKKPAEKRVVHPIVAIMTLMHLAADLIDLGAGRDERYRYVLVVIDVFSRYCWLYPLASKTTIGVARHLYFQFMRTQVPAKLQTDNGLEFCGKEVKELCELFNVRHAKSMPGHPETNGCVERKNRELKNKIRALLMACPLFDWAFHVLTVMQMVNNSPTSALGGMAPTKALFGTLPSNMNLPLLDDIVRLLGFTSSAEANDADTPPAPATRKGSAAQPKRRRTLSELVLPSDSEDEASDDAALDEATLQIAATASPLGRRSTRTNAGGRLSQLVADELLDEAGEVPTRALPQRATAMRSPSGKRRAATSLLDQLAAIAAECDAADELDKVDDSSDGAGTSADAEAAAILTAHHGAHQEQVLALHVRNRQRIRSQGGKGGAEFDIGDAVLLKPASMGKVGTSTIQRKRLTCRVVGVAEQTGKYHLRCNTGLLKGTYGGGEVLRPAPAESAAELNFAADADSSEAPLVTLTAADDGSELASEDFSHYELSEASEVSTITDLLNRFTIDARPECVLKLRGRAGPAVVGADLSYDTNTSSTGAALVIKPSRQRWWRRLRCDQSGTLTLRSQKIPLLKLFAVHLEGHANPFTRQFDFSYNIATKWDFPRGELRNKRRHPIGDNTEARAHWTVAYAMPTMEGSMGTVGRGVSHEERTDIGYAHLRIPKLELVVWPNGRPALAAFDAAEAAEAVAGGAGGAHCEELSAAAASSAVAGGAGEAAAAAAAPVALGSVEQQQQACTDLPQRGERGAAQRRSAALTQLNSHVASISGRWWDACDGGSLGGAATWRQR</sequence>
<dbReference type="GO" id="GO:0004519">
    <property type="term" value="F:endonuclease activity"/>
    <property type="evidence" value="ECO:0007669"/>
    <property type="project" value="UniProtKB-KW"/>
</dbReference>